<evidence type="ECO:0000313" key="3">
    <source>
        <dbReference type="EMBL" id="KAJ8096965.1"/>
    </source>
</evidence>
<organism evidence="3 4">
    <name type="scientific">Lipomyces tetrasporus</name>
    <dbReference type="NCBI Taxonomy" id="54092"/>
    <lineage>
        <taxon>Eukaryota</taxon>
        <taxon>Fungi</taxon>
        <taxon>Dikarya</taxon>
        <taxon>Ascomycota</taxon>
        <taxon>Saccharomycotina</taxon>
        <taxon>Lipomycetes</taxon>
        <taxon>Lipomycetales</taxon>
        <taxon>Lipomycetaceae</taxon>
        <taxon>Lipomyces</taxon>
    </lineage>
</organism>
<protein>
    <submittedName>
        <fullName evidence="3">Uncharacterized protein</fullName>
    </submittedName>
</protein>
<comment type="similarity">
    <text evidence="1">Belongs to the UPF0585 family.</text>
</comment>
<reference evidence="3" key="1">
    <citation type="submission" date="2023-03" db="EMBL/GenBank/DDBJ databases">
        <title>Near-Complete genome sequence of Lipomyces tetrasporous NRRL Y-64009, an oleaginous yeast capable of growing on lignocellulosic hydrolysates.</title>
        <authorList>
            <consortium name="Lawrence Berkeley National Laboratory"/>
            <person name="Jagtap S.S."/>
            <person name="Liu J.-J."/>
            <person name="Walukiewicz H.E."/>
            <person name="Pangilinan J."/>
            <person name="Lipzen A."/>
            <person name="Ahrendt S."/>
            <person name="Koriabine M."/>
            <person name="Cobaugh K."/>
            <person name="Salamov A."/>
            <person name="Yoshinaga Y."/>
            <person name="Ng V."/>
            <person name="Daum C."/>
            <person name="Grigoriev I.V."/>
            <person name="Slininger P.J."/>
            <person name="Dien B.S."/>
            <person name="Jin Y.-S."/>
            <person name="Rao C.V."/>
        </authorList>
    </citation>
    <scope>NUCLEOTIDE SEQUENCE</scope>
    <source>
        <strain evidence="3">NRRL Y-64009</strain>
    </source>
</reference>
<dbReference type="SUPFAM" id="SSF53335">
    <property type="entry name" value="S-adenosyl-L-methionine-dependent methyltransferases"/>
    <property type="match status" value="1"/>
</dbReference>
<accession>A0AAD7QKK0</accession>
<dbReference type="InterPro" id="IPR029063">
    <property type="entry name" value="SAM-dependent_MTases_sf"/>
</dbReference>
<gene>
    <name evidence="3" type="ORF">POJ06DRAFT_262120</name>
</gene>
<proteinExistence type="inferred from homology"/>
<evidence type="ECO:0000256" key="2">
    <source>
        <dbReference type="SAM" id="MobiDB-lite"/>
    </source>
</evidence>
<dbReference type="AlphaFoldDB" id="A0AAD7QKK0"/>
<dbReference type="Proteomes" id="UP001217417">
    <property type="component" value="Unassembled WGS sequence"/>
</dbReference>
<feature type="region of interest" description="Disordered" evidence="2">
    <location>
        <begin position="1"/>
        <end position="20"/>
    </location>
</feature>
<dbReference type="RefSeq" id="XP_056040415.1">
    <property type="nucleotide sequence ID" value="XM_056188703.1"/>
</dbReference>
<dbReference type="PANTHER" id="PTHR20974">
    <property type="entry name" value="UPF0585 PROTEIN CG18661"/>
    <property type="match status" value="1"/>
</dbReference>
<keyword evidence="4" id="KW-1185">Reference proteome</keyword>
<dbReference type="EMBL" id="JARPMG010000012">
    <property type="protein sequence ID" value="KAJ8096965.1"/>
    <property type="molecule type" value="Genomic_DNA"/>
</dbReference>
<dbReference type="GeneID" id="80883869"/>
<dbReference type="Pfam" id="PF06080">
    <property type="entry name" value="DUF938"/>
    <property type="match status" value="1"/>
</dbReference>
<dbReference type="PANTHER" id="PTHR20974:SF0">
    <property type="entry name" value="UPF0585 PROTEIN CG18661"/>
    <property type="match status" value="1"/>
</dbReference>
<dbReference type="Gene3D" id="3.40.50.150">
    <property type="entry name" value="Vaccinia Virus protein VP39"/>
    <property type="match status" value="1"/>
</dbReference>
<comment type="caution">
    <text evidence="3">The sequence shown here is derived from an EMBL/GenBank/DDBJ whole genome shotgun (WGS) entry which is preliminary data.</text>
</comment>
<dbReference type="InterPro" id="IPR010342">
    <property type="entry name" value="DUF938"/>
</dbReference>
<sequence length="229" mass="25055">MTSQSSIYVPGPNSWAKPGSAERNKVEVLPLLQPWLTGAALNDGTPIEPRKVLEVASGFGKQVSYFAEDTPSVTFQPTEAQDECVAAMKEVAKQAANGNILQPLKLNALSDADWLNVLETTGPYDGIFVLNMLHISPWESTEKLFLHAGKILQGKVGAFLAVYGAFKRNGEFSGEGDRLFDIDLKARDAQWAIRDLEGEIVPEAEKNGLKLTACHQLNFNNLLVIWTLA</sequence>
<evidence type="ECO:0000256" key="1">
    <source>
        <dbReference type="ARBA" id="ARBA00008308"/>
    </source>
</evidence>
<name>A0AAD7QKK0_9ASCO</name>
<evidence type="ECO:0000313" key="4">
    <source>
        <dbReference type="Proteomes" id="UP001217417"/>
    </source>
</evidence>